<keyword evidence="10" id="KW-0732">Signal</keyword>
<organism evidence="13 15">
    <name type="scientific">Bacteroides ovatus</name>
    <dbReference type="NCBI Taxonomy" id="28116"/>
    <lineage>
        <taxon>Bacteria</taxon>
        <taxon>Pseudomonadati</taxon>
        <taxon>Bacteroidota</taxon>
        <taxon>Bacteroidia</taxon>
        <taxon>Bacteroidales</taxon>
        <taxon>Bacteroidaceae</taxon>
        <taxon>Bacteroides</taxon>
    </lineage>
</organism>
<dbReference type="Pfam" id="PF00593">
    <property type="entry name" value="TonB_dep_Rec_b-barrel"/>
    <property type="match status" value="1"/>
</dbReference>
<dbReference type="InterPro" id="IPR012910">
    <property type="entry name" value="Plug_dom"/>
</dbReference>
<keyword evidence="5 9" id="KW-0798">TonB box</keyword>
<proteinExistence type="inferred from homology"/>
<dbReference type="RefSeq" id="WP_004311742.1">
    <property type="nucleotide sequence ID" value="NZ_CAXTIO010000020.1"/>
</dbReference>
<dbReference type="SUPFAM" id="SSF49464">
    <property type="entry name" value="Carboxypeptidase regulatory domain-like"/>
    <property type="match status" value="1"/>
</dbReference>
<evidence type="ECO:0000259" key="11">
    <source>
        <dbReference type="Pfam" id="PF00593"/>
    </source>
</evidence>
<keyword evidence="7 8" id="KW-0998">Cell outer membrane</keyword>
<evidence type="ECO:0000256" key="10">
    <source>
        <dbReference type="SAM" id="SignalP"/>
    </source>
</evidence>
<dbReference type="InterPro" id="IPR023997">
    <property type="entry name" value="TonB-dep_OMP_SusC/RagA_CS"/>
</dbReference>
<comment type="similarity">
    <text evidence="8 9">Belongs to the TonB-dependent receptor family.</text>
</comment>
<dbReference type="InterPro" id="IPR039426">
    <property type="entry name" value="TonB-dep_rcpt-like"/>
</dbReference>
<dbReference type="STRING" id="28116.Bovatus_01830"/>
<dbReference type="AlphaFoldDB" id="A0A139KQA3"/>
<feature type="chain" id="PRO_5042681767" evidence="10">
    <location>
        <begin position="26"/>
        <end position="1027"/>
    </location>
</feature>
<dbReference type="EMBL" id="JAQNZF010000002">
    <property type="protein sequence ID" value="MDC2740898.1"/>
    <property type="molecule type" value="Genomic_DNA"/>
</dbReference>
<dbReference type="Gene3D" id="2.40.170.20">
    <property type="entry name" value="TonB-dependent receptor, beta-barrel domain"/>
    <property type="match status" value="1"/>
</dbReference>
<keyword evidence="6 8" id="KW-0472">Membrane</keyword>
<evidence type="ECO:0000256" key="3">
    <source>
        <dbReference type="ARBA" id="ARBA00022452"/>
    </source>
</evidence>
<evidence type="ECO:0000256" key="5">
    <source>
        <dbReference type="ARBA" id="ARBA00023077"/>
    </source>
</evidence>
<dbReference type="PROSITE" id="PS52016">
    <property type="entry name" value="TONB_DEPENDENT_REC_3"/>
    <property type="match status" value="1"/>
</dbReference>
<evidence type="ECO:0000256" key="8">
    <source>
        <dbReference type="PROSITE-ProRule" id="PRU01360"/>
    </source>
</evidence>
<dbReference type="NCBIfam" id="TIGR04056">
    <property type="entry name" value="OMP_RagA_SusC"/>
    <property type="match status" value="1"/>
</dbReference>
<dbReference type="Gene3D" id="2.60.40.1120">
    <property type="entry name" value="Carboxypeptidase-like, regulatory domain"/>
    <property type="match status" value="1"/>
</dbReference>
<reference evidence="14" key="2">
    <citation type="submission" date="2022-10" db="EMBL/GenBank/DDBJ databases">
        <title>Human gut microbiome strain richness.</title>
        <authorList>
            <person name="Chen-Liaw A."/>
        </authorList>
    </citation>
    <scope>NUCLEOTIDE SEQUENCE</scope>
    <source>
        <strain evidence="14">BSD2780120875st1_E1_BSD2780120875_150330</strain>
    </source>
</reference>
<sequence>MLSIMKNKKLLCSVCFLFTFMSVLWGQNITVKGNVTSKTDGQPIIGASVVQNDSKSTGTITDLDGNFTLSVPANASLAISYIGYKEVIIAAKPSLKIVMEEDAKMIDEVVVTGYMAEKKASLTGSVAVVKMKEVADIPTGNVMSGLQGRVAGMNVTTDGKPGGGNTDTKLRGITTINNSSPLYVIDGVQTHDNVASIISSNDVESIQVLKDAASAAIYGAQAANGVIIITTKRAKEGDVKVSFDMSLTAQTFAGGIDMLDAYQWGDVYWQAYKNTFGTYPNSVVYGNGEKAQLQEYYFDQNGVKIKSGNTDWAKEIFGTALMQNYNLSLSKGFKDGNVALTLNYMNQDGLCRNTDYERFNSRLASNFRFVDGKVRVGESISVNHWLEHLNPAGIEELVIAQHPAIPVYDENGGYAGGYVDILGDKPNPIRLTDNEANNRHKSWRIFGNVYLEVEPIKNLVLKSQFGLNYTTGFNSTFVPKWSEADRKVDVNELTVRQDNSVQWVWSNTANYSIDFGKNNISAVIGTEAKKENGEHLQGYGRGLVIEDLDYRYLDTVTEGKSVGNNASTYAMVSYFGKVNYAFDDKYLISGTVRRDASSRFGKGNNSAIFPSVSAGWRMSREKFMERTQNWLSDLKLRASWGINGNDQIDNNATYNLYYTNMSNGSYNFNGDGATVVPGVQKDRSGNNDLKWEETKQLNFGIDAAFFDNRLGLTLDYFQKKTTGMLIQKPYIGVIGEGGYKWYNAASMDNSGVEATFTWRDEIKDFKYDISFNISYYKNEITELPDVIKYTWGGGNGVDKTIVGQPYGSWMSYKADGVFKTKQEVYEYLSKYDVQIGAPGVGRIRYKDLNGDNVINTADMDWQGSDQPKFIGGLNIGASYKGFDLSAFFNGMIRDAWNNSKFYTDLFQGWTGNHSVRLMDAMHAWNDYEQTGVYNCDIPALTVVDNNVETRSSTFFIEDGSYVKLKTLTLGYTFPDKWIKKARLSNLRVYLQAQNVFTLTNYTGADPEGLGYPYPQPRTYTFGLSLGF</sequence>
<dbReference type="Proteomes" id="UP001219389">
    <property type="component" value="Unassembled WGS sequence"/>
</dbReference>
<keyword evidence="2 8" id="KW-0813">Transport</keyword>
<evidence type="ECO:0000313" key="15">
    <source>
        <dbReference type="Proteomes" id="UP000435985"/>
    </source>
</evidence>
<feature type="signal peptide" evidence="10">
    <location>
        <begin position="1"/>
        <end position="25"/>
    </location>
</feature>
<dbReference type="InterPro" id="IPR023996">
    <property type="entry name" value="TonB-dep_OMP_SusC/RagA"/>
</dbReference>
<evidence type="ECO:0000256" key="9">
    <source>
        <dbReference type="RuleBase" id="RU003357"/>
    </source>
</evidence>
<dbReference type="Proteomes" id="UP000435985">
    <property type="component" value="Unassembled WGS sequence"/>
</dbReference>
<feature type="domain" description="TonB-dependent receptor plug" evidence="12">
    <location>
        <begin position="119"/>
        <end position="226"/>
    </location>
</feature>
<evidence type="ECO:0000313" key="14">
    <source>
        <dbReference type="EMBL" id="MDC2740898.1"/>
    </source>
</evidence>
<dbReference type="InterPro" id="IPR037066">
    <property type="entry name" value="Plug_dom_sf"/>
</dbReference>
<dbReference type="Gene3D" id="2.170.130.10">
    <property type="entry name" value="TonB-dependent receptor, plug domain"/>
    <property type="match status" value="1"/>
</dbReference>
<dbReference type="InterPro" id="IPR036942">
    <property type="entry name" value="Beta-barrel_TonB_sf"/>
</dbReference>
<dbReference type="NCBIfam" id="TIGR04057">
    <property type="entry name" value="SusC_RagA_signa"/>
    <property type="match status" value="1"/>
</dbReference>
<feature type="domain" description="TonB-dependent receptor-like beta-barrel" evidence="11">
    <location>
        <begin position="426"/>
        <end position="995"/>
    </location>
</feature>
<dbReference type="EMBL" id="VWFO01000032">
    <property type="protein sequence ID" value="KAA4662030.1"/>
    <property type="molecule type" value="Genomic_DNA"/>
</dbReference>
<keyword evidence="4 8" id="KW-0812">Transmembrane</keyword>
<name>A0A139KQA3_BACOV</name>
<dbReference type="SUPFAM" id="SSF56935">
    <property type="entry name" value="Porins"/>
    <property type="match status" value="1"/>
</dbReference>
<comment type="subcellular location">
    <subcellularLocation>
        <location evidence="1 8">Cell outer membrane</location>
        <topology evidence="1 8">Multi-pass membrane protein</topology>
    </subcellularLocation>
</comment>
<dbReference type="InterPro" id="IPR008969">
    <property type="entry name" value="CarboxyPept-like_regulatory"/>
</dbReference>
<accession>A0A139KQA3</accession>
<gene>
    <name evidence="13" type="ORF">F3B98_20580</name>
    <name evidence="14" type="ORF">PO382_01520</name>
</gene>
<dbReference type="GO" id="GO:0009279">
    <property type="term" value="C:cell outer membrane"/>
    <property type="evidence" value="ECO:0007669"/>
    <property type="project" value="UniProtKB-SubCell"/>
</dbReference>
<dbReference type="InterPro" id="IPR000531">
    <property type="entry name" value="Beta-barrel_TonB"/>
</dbReference>
<keyword evidence="13" id="KW-0675">Receptor</keyword>
<evidence type="ECO:0000313" key="13">
    <source>
        <dbReference type="EMBL" id="KAA4662030.1"/>
    </source>
</evidence>
<dbReference type="Pfam" id="PF13715">
    <property type="entry name" value="CarbopepD_reg_2"/>
    <property type="match status" value="1"/>
</dbReference>
<evidence type="ECO:0000259" key="12">
    <source>
        <dbReference type="Pfam" id="PF07715"/>
    </source>
</evidence>
<evidence type="ECO:0000256" key="2">
    <source>
        <dbReference type="ARBA" id="ARBA00022448"/>
    </source>
</evidence>
<evidence type="ECO:0000256" key="6">
    <source>
        <dbReference type="ARBA" id="ARBA00023136"/>
    </source>
</evidence>
<evidence type="ECO:0000256" key="4">
    <source>
        <dbReference type="ARBA" id="ARBA00022692"/>
    </source>
</evidence>
<keyword evidence="3 8" id="KW-1134">Transmembrane beta strand</keyword>
<protein>
    <submittedName>
        <fullName evidence="13">TonB-dependent receptor</fullName>
    </submittedName>
</protein>
<reference evidence="13 15" key="1">
    <citation type="journal article" date="2019" name="Nat. Med.">
        <title>A library of human gut bacterial isolates paired with longitudinal multiomics data enables mechanistic microbiome research.</title>
        <authorList>
            <person name="Poyet M."/>
            <person name="Groussin M."/>
            <person name="Gibbons S.M."/>
            <person name="Avila-Pacheco J."/>
            <person name="Jiang X."/>
            <person name="Kearney S.M."/>
            <person name="Perrotta A.R."/>
            <person name="Berdy B."/>
            <person name="Zhao S."/>
            <person name="Lieberman T.D."/>
            <person name="Swanson P.K."/>
            <person name="Smith M."/>
            <person name="Roesemann S."/>
            <person name="Alexander J.E."/>
            <person name="Rich S.A."/>
            <person name="Livny J."/>
            <person name="Vlamakis H."/>
            <person name="Clish C."/>
            <person name="Bullock K."/>
            <person name="Deik A."/>
            <person name="Scott J."/>
            <person name="Pierce K.A."/>
            <person name="Xavier R.J."/>
            <person name="Alm E.J."/>
        </authorList>
    </citation>
    <scope>NUCLEOTIDE SEQUENCE [LARGE SCALE GENOMIC DNA]</scope>
    <source>
        <strain evidence="13 15">BIOML-A14</strain>
    </source>
</reference>
<dbReference type="Pfam" id="PF07715">
    <property type="entry name" value="Plug"/>
    <property type="match status" value="1"/>
</dbReference>
<evidence type="ECO:0000256" key="7">
    <source>
        <dbReference type="ARBA" id="ARBA00023237"/>
    </source>
</evidence>
<evidence type="ECO:0000256" key="1">
    <source>
        <dbReference type="ARBA" id="ARBA00004571"/>
    </source>
</evidence>
<comment type="caution">
    <text evidence="13">The sequence shown here is derived from an EMBL/GenBank/DDBJ whole genome shotgun (WGS) entry which is preliminary data.</text>
</comment>